<dbReference type="PANTHER" id="PTHR43952">
    <property type="entry name" value="MYB FAMILY TRANSCRIPTION FACTOR-RELATED"/>
    <property type="match status" value="1"/>
</dbReference>
<dbReference type="EMBL" id="BAABME010004699">
    <property type="protein sequence ID" value="GAA0163260.1"/>
    <property type="molecule type" value="Genomic_DNA"/>
</dbReference>
<feature type="compositionally biased region" description="Acidic residues" evidence="4">
    <location>
        <begin position="92"/>
        <end position="116"/>
    </location>
</feature>
<dbReference type="InterPro" id="IPR044636">
    <property type="entry name" value="RADIALIS-like"/>
</dbReference>
<reference evidence="5 6" key="1">
    <citation type="submission" date="2024-01" db="EMBL/GenBank/DDBJ databases">
        <title>The complete chloroplast genome sequence of Lithospermum erythrorhizon: insights into the phylogenetic relationship among Boraginaceae species and the maternal lineages of purple gromwells.</title>
        <authorList>
            <person name="Okada T."/>
            <person name="Watanabe K."/>
        </authorList>
    </citation>
    <scope>NUCLEOTIDE SEQUENCE [LARGE SCALE GENOMIC DNA]</scope>
</reference>
<dbReference type="GO" id="GO:0003700">
    <property type="term" value="F:DNA-binding transcription factor activity"/>
    <property type="evidence" value="ECO:0007669"/>
    <property type="project" value="InterPro"/>
</dbReference>
<gene>
    <name evidence="5" type="ORF">LIER_19169</name>
</gene>
<feature type="region of interest" description="Disordered" evidence="4">
    <location>
        <begin position="79"/>
        <end position="123"/>
    </location>
</feature>
<evidence type="ECO:0000256" key="3">
    <source>
        <dbReference type="ARBA" id="ARBA00023242"/>
    </source>
</evidence>
<comment type="caution">
    <text evidence="5">The sequence shown here is derived from an EMBL/GenBank/DDBJ whole genome shotgun (WGS) entry which is preliminary data.</text>
</comment>
<evidence type="ECO:0008006" key="7">
    <source>
        <dbReference type="Google" id="ProtNLM"/>
    </source>
</evidence>
<evidence type="ECO:0000313" key="6">
    <source>
        <dbReference type="Proteomes" id="UP001454036"/>
    </source>
</evidence>
<dbReference type="Gene3D" id="1.10.10.60">
    <property type="entry name" value="Homeodomain-like"/>
    <property type="match status" value="1"/>
</dbReference>
<keyword evidence="1" id="KW-0805">Transcription regulation</keyword>
<evidence type="ECO:0000256" key="4">
    <source>
        <dbReference type="SAM" id="MobiDB-lite"/>
    </source>
</evidence>
<keyword evidence="6" id="KW-1185">Reference proteome</keyword>
<evidence type="ECO:0000256" key="2">
    <source>
        <dbReference type="ARBA" id="ARBA00023163"/>
    </source>
</evidence>
<organism evidence="5 6">
    <name type="scientific">Lithospermum erythrorhizon</name>
    <name type="common">Purple gromwell</name>
    <name type="synonym">Lithospermum officinale var. erythrorhizon</name>
    <dbReference type="NCBI Taxonomy" id="34254"/>
    <lineage>
        <taxon>Eukaryota</taxon>
        <taxon>Viridiplantae</taxon>
        <taxon>Streptophyta</taxon>
        <taxon>Embryophyta</taxon>
        <taxon>Tracheophyta</taxon>
        <taxon>Spermatophyta</taxon>
        <taxon>Magnoliopsida</taxon>
        <taxon>eudicotyledons</taxon>
        <taxon>Gunneridae</taxon>
        <taxon>Pentapetalae</taxon>
        <taxon>asterids</taxon>
        <taxon>lamiids</taxon>
        <taxon>Boraginales</taxon>
        <taxon>Boraginaceae</taxon>
        <taxon>Boraginoideae</taxon>
        <taxon>Lithospermeae</taxon>
        <taxon>Lithospermum</taxon>
    </lineage>
</organism>
<accession>A0AAV3QIA6</accession>
<keyword evidence="2" id="KW-0804">Transcription</keyword>
<dbReference type="PANTHER" id="PTHR43952:SF75">
    <property type="entry name" value="PROTEIN RADIALIS-LIKE 6"/>
    <property type="match status" value="1"/>
</dbReference>
<evidence type="ECO:0000313" key="5">
    <source>
        <dbReference type="EMBL" id="GAA0163260.1"/>
    </source>
</evidence>
<sequence>MGSKTTWTWDQKKRFESALVADENLVDGDEGKWERIANAVGDGKTIEDIKIHFEDLIADLNAIESGAGPESLRHYRFNYSSGAHGENNEAEYKDEDEDGDRDENNEDEDEDEEGDDKDINDKL</sequence>
<proteinExistence type="predicted"/>
<protein>
    <recommendedName>
        <fullName evidence="7">Myb-like domain-containing protein</fullName>
    </recommendedName>
</protein>
<evidence type="ECO:0000256" key="1">
    <source>
        <dbReference type="ARBA" id="ARBA00023015"/>
    </source>
</evidence>
<keyword evidence="3" id="KW-0539">Nucleus</keyword>
<dbReference type="Proteomes" id="UP001454036">
    <property type="component" value="Unassembled WGS sequence"/>
</dbReference>
<dbReference type="AlphaFoldDB" id="A0AAV3QIA6"/>
<name>A0AAV3QIA6_LITER</name>